<name>A0A0E0AFD4_9ORYZ</name>
<sequence length="223" mass="24693">MDDISDLVAQAIRLGKEEFLTCCSFSSSSWTCCLHLRSVSSHSSVARFSFFCQRSNGSLVICHLLDVSSASSNLICAISSLSISSASASPLNRTAVTKIKLVARGEETKPYLDLARRGRREEAAAFFPLRIAGSPHKHACMVAAHSGSNSGIGSRKETPFRHRLAPPIHEWARPRCGPFGGRAIPVRRRRGPVRPWRQWRARWWLPWWSATQRGDEGVGAAHM</sequence>
<organism evidence="1">
    <name type="scientific">Oryza glumipatula</name>
    <dbReference type="NCBI Taxonomy" id="40148"/>
    <lineage>
        <taxon>Eukaryota</taxon>
        <taxon>Viridiplantae</taxon>
        <taxon>Streptophyta</taxon>
        <taxon>Embryophyta</taxon>
        <taxon>Tracheophyta</taxon>
        <taxon>Spermatophyta</taxon>
        <taxon>Magnoliopsida</taxon>
        <taxon>Liliopsida</taxon>
        <taxon>Poales</taxon>
        <taxon>Poaceae</taxon>
        <taxon>BOP clade</taxon>
        <taxon>Oryzoideae</taxon>
        <taxon>Oryzeae</taxon>
        <taxon>Oryzinae</taxon>
        <taxon>Oryza</taxon>
    </lineage>
</organism>
<dbReference type="eggNOG" id="ENOG502R7AC">
    <property type="taxonomic scope" value="Eukaryota"/>
</dbReference>
<reference evidence="1" key="1">
    <citation type="submission" date="2015-04" db="UniProtKB">
        <authorList>
            <consortium name="EnsemblPlants"/>
        </authorList>
    </citation>
    <scope>IDENTIFICATION</scope>
</reference>
<proteinExistence type="predicted"/>
<dbReference type="HOGENOM" id="CLU_108228_0_0_1"/>
<dbReference type="EnsemblPlants" id="OGLUM07G01430.1">
    <property type="protein sequence ID" value="OGLUM07G01430.1"/>
    <property type="gene ID" value="OGLUM07G01430"/>
</dbReference>
<accession>A0A0E0AFD4</accession>
<reference evidence="1" key="2">
    <citation type="submission" date="2018-05" db="EMBL/GenBank/DDBJ databases">
        <title>OgluRS3 (Oryza glumaepatula Reference Sequence Version 3).</title>
        <authorList>
            <person name="Zhang J."/>
            <person name="Kudrna D."/>
            <person name="Lee S."/>
            <person name="Talag J."/>
            <person name="Welchert J."/>
            <person name="Wing R.A."/>
        </authorList>
    </citation>
    <scope>NUCLEOTIDE SEQUENCE [LARGE SCALE GENOMIC DNA]</scope>
</reference>
<protein>
    <submittedName>
        <fullName evidence="1">Uncharacterized protein</fullName>
    </submittedName>
</protein>
<dbReference type="AlphaFoldDB" id="A0A0E0AFD4"/>
<dbReference type="Proteomes" id="UP000026961">
    <property type="component" value="Chromosome 7"/>
</dbReference>
<evidence type="ECO:0000313" key="2">
    <source>
        <dbReference type="Proteomes" id="UP000026961"/>
    </source>
</evidence>
<evidence type="ECO:0000313" key="1">
    <source>
        <dbReference type="EnsemblPlants" id="OGLUM07G01430.1"/>
    </source>
</evidence>
<keyword evidence="2" id="KW-1185">Reference proteome</keyword>
<dbReference type="Gramene" id="OGLUM07G01430.1">
    <property type="protein sequence ID" value="OGLUM07G01430.1"/>
    <property type="gene ID" value="OGLUM07G01430"/>
</dbReference>